<gene>
    <name evidence="2" type="ORF">AAFP95_01850</name>
</gene>
<dbReference type="Pfam" id="PF03724">
    <property type="entry name" value="META"/>
    <property type="match status" value="1"/>
</dbReference>
<keyword evidence="3" id="KW-1185">Reference proteome</keyword>
<dbReference type="AlphaFoldDB" id="A0AAU6WPS3"/>
<evidence type="ECO:0000313" key="2">
    <source>
        <dbReference type="EMBL" id="XAO74809.1"/>
    </source>
</evidence>
<dbReference type="InterPro" id="IPR038670">
    <property type="entry name" value="HslJ-like_sf"/>
</dbReference>
<feature type="domain" description="DUF306" evidence="1">
    <location>
        <begin position="31"/>
        <end position="136"/>
    </location>
</feature>
<organism evidence="2 3">
    <name type="scientific">Chryseobacterium endophyticum</name>
    <dbReference type="NCBI Taxonomy" id="1854762"/>
    <lineage>
        <taxon>Bacteria</taxon>
        <taxon>Pseudomonadati</taxon>
        <taxon>Bacteroidota</taxon>
        <taxon>Flavobacteriia</taxon>
        <taxon>Flavobacteriales</taxon>
        <taxon>Weeksellaceae</taxon>
        <taxon>Chryseobacterium group</taxon>
        <taxon>Chryseobacterium</taxon>
    </lineage>
</organism>
<evidence type="ECO:0000259" key="1">
    <source>
        <dbReference type="Pfam" id="PF03724"/>
    </source>
</evidence>
<reference evidence="2 3" key="1">
    <citation type="submission" date="2024-04" db="EMBL/GenBank/DDBJ databases">
        <title>Genome sequencing and assembly of rice foliar adapted Chryseobacterium endophyticum OsEnb-ALM-A6.</title>
        <authorList>
            <person name="Kumar S."/>
            <person name="Javed M."/>
            <person name="Chouhan V."/>
            <person name="Charishma K."/>
            <person name="Patel A."/>
            <person name="Kumar M."/>
            <person name="Sahu K.P."/>
            <person name="Kumar A."/>
        </authorList>
    </citation>
    <scope>NUCLEOTIDE SEQUENCE [LARGE SCALE GENOMIC DNA]</scope>
    <source>
        <strain evidence="2 3">OsEnb-ALM-A6</strain>
    </source>
</reference>
<evidence type="ECO:0000313" key="3">
    <source>
        <dbReference type="Proteomes" id="UP001463665"/>
    </source>
</evidence>
<proteinExistence type="predicted"/>
<protein>
    <submittedName>
        <fullName evidence="2">META domain-containing protein</fullName>
    </submittedName>
</protein>
<dbReference type="InterPro" id="IPR005184">
    <property type="entry name" value="DUF306_Meta_HslJ"/>
</dbReference>
<dbReference type="EMBL" id="CP154834">
    <property type="protein sequence ID" value="XAO74809.1"/>
    <property type="molecule type" value="Genomic_DNA"/>
</dbReference>
<dbReference type="Proteomes" id="UP001463665">
    <property type="component" value="Chromosome"/>
</dbReference>
<dbReference type="RefSeq" id="WP_294237508.1">
    <property type="nucleotide sequence ID" value="NZ_CP154834.1"/>
</dbReference>
<sequence>MKRIWITFLWILCLGTVLNCSSIALVNPQLNREWMLVSFKNYPKEELIRKQAKIDLTAPSEHGKIKGGAFMGCNKMFFTAAFKKDGTVKFSDIGSTLMACRDMKLEHDFARNFETMQYFKLEGHFLILNDNRGNTMKYIASDWD</sequence>
<dbReference type="Gene3D" id="2.40.128.270">
    <property type="match status" value="1"/>
</dbReference>
<name>A0AAU6WPS3_9FLAO</name>
<accession>A0AAU6WPS3</accession>